<evidence type="ECO:0000313" key="2">
    <source>
        <dbReference type="Proteomes" id="UP000198418"/>
    </source>
</evidence>
<dbReference type="EMBL" id="FYDG01000030">
    <property type="protein sequence ID" value="SNB83792.1"/>
    <property type="molecule type" value="Genomic_DNA"/>
</dbReference>
<organism evidence="1 2">
    <name type="scientific">Rhodoblastus acidophilus</name>
    <name type="common">Rhodopseudomonas acidophila</name>
    <dbReference type="NCBI Taxonomy" id="1074"/>
    <lineage>
        <taxon>Bacteria</taxon>
        <taxon>Pseudomonadati</taxon>
        <taxon>Pseudomonadota</taxon>
        <taxon>Alphaproteobacteria</taxon>
        <taxon>Hyphomicrobiales</taxon>
        <taxon>Rhodoblastaceae</taxon>
        <taxon>Rhodoblastus</taxon>
    </lineage>
</organism>
<dbReference type="Proteomes" id="UP000198418">
    <property type="component" value="Unassembled WGS sequence"/>
</dbReference>
<reference evidence="2" key="1">
    <citation type="submission" date="2017-06" db="EMBL/GenBank/DDBJ databases">
        <authorList>
            <person name="Varghese N."/>
            <person name="Submissions S."/>
        </authorList>
    </citation>
    <scope>NUCLEOTIDE SEQUENCE [LARGE SCALE GENOMIC DNA]</scope>
    <source>
        <strain evidence="2">DSM 137</strain>
    </source>
</reference>
<keyword evidence="2" id="KW-1185">Reference proteome</keyword>
<accession>A0A212SE22</accession>
<sequence>MRTDRQVIVELEDEVTRLNAMSRMLGILLNGDISKIAKGGVVEVAEDEAYSIFWIGHELRTQIERLDNVFYGTTQEGKANATA</sequence>
<name>A0A212SE22_RHOAC</name>
<dbReference type="AlphaFoldDB" id="A0A212SE22"/>
<gene>
    <name evidence="1" type="ORF">SAMN06265338_1309</name>
</gene>
<evidence type="ECO:0000313" key="1">
    <source>
        <dbReference type="EMBL" id="SNB83792.1"/>
    </source>
</evidence>
<proteinExistence type="predicted"/>
<protein>
    <submittedName>
        <fullName evidence="1">Uncharacterized protein</fullName>
    </submittedName>
</protein>
<dbReference type="RefSeq" id="WP_088522557.1">
    <property type="nucleotide sequence ID" value="NZ_FYDG01000030.1"/>
</dbReference>